<protein>
    <submittedName>
        <fullName evidence="1">Uncharacterized protein</fullName>
    </submittedName>
</protein>
<reference evidence="2" key="1">
    <citation type="submission" date="2017-02" db="EMBL/GenBank/DDBJ databases">
        <authorList>
            <person name="Varghese N."/>
            <person name="Submissions S."/>
        </authorList>
    </citation>
    <scope>NUCLEOTIDE SEQUENCE [LARGE SCALE GENOMIC DNA]</scope>
    <source>
        <strain evidence="2">DSM 23966</strain>
    </source>
</reference>
<dbReference type="EMBL" id="FUYJ01000009">
    <property type="protein sequence ID" value="SKB05215.1"/>
    <property type="molecule type" value="Genomic_DNA"/>
</dbReference>
<evidence type="ECO:0000313" key="2">
    <source>
        <dbReference type="Proteomes" id="UP000190042"/>
    </source>
</evidence>
<dbReference type="RefSeq" id="WP_281250681.1">
    <property type="nucleotide sequence ID" value="NZ_FUYJ01000009.1"/>
</dbReference>
<accession>A0A1T4YVE7</accession>
<dbReference type="AlphaFoldDB" id="A0A1T4YVE7"/>
<gene>
    <name evidence="1" type="ORF">SAMN04244570_3588</name>
</gene>
<name>A0A1T4YVE7_9BACL</name>
<evidence type="ECO:0000313" key="1">
    <source>
        <dbReference type="EMBL" id="SKB05215.1"/>
    </source>
</evidence>
<sequence length="42" mass="4857">MPEEERGALITAIHLKKNYGLSYLEDLCDKELVNLYDQLFAV</sequence>
<keyword evidence="2" id="KW-1185">Reference proteome</keyword>
<proteinExistence type="predicted"/>
<dbReference type="Proteomes" id="UP000190042">
    <property type="component" value="Unassembled WGS sequence"/>
</dbReference>
<organism evidence="1 2">
    <name type="scientific">Sporosarcina newyorkensis</name>
    <dbReference type="NCBI Taxonomy" id="759851"/>
    <lineage>
        <taxon>Bacteria</taxon>
        <taxon>Bacillati</taxon>
        <taxon>Bacillota</taxon>
        <taxon>Bacilli</taxon>
        <taxon>Bacillales</taxon>
        <taxon>Caryophanaceae</taxon>
        <taxon>Sporosarcina</taxon>
    </lineage>
</organism>